<evidence type="ECO:0000259" key="6">
    <source>
        <dbReference type="PROSITE" id="PS51007"/>
    </source>
</evidence>
<dbReference type="InterPro" id="IPR036909">
    <property type="entry name" value="Cyt_c-like_dom_sf"/>
</dbReference>
<accession>A0ABM7S5L2</accession>
<evidence type="ECO:0000256" key="4">
    <source>
        <dbReference type="PROSITE-ProRule" id="PRU00433"/>
    </source>
</evidence>
<evidence type="ECO:0000256" key="2">
    <source>
        <dbReference type="ARBA" id="ARBA00022723"/>
    </source>
</evidence>
<feature type="domain" description="Cytochrome c" evidence="6">
    <location>
        <begin position="37"/>
        <end position="96"/>
    </location>
</feature>
<keyword evidence="8" id="KW-1185">Reference proteome</keyword>
<keyword evidence="5" id="KW-0732">Signal</keyword>
<evidence type="ECO:0000313" key="8">
    <source>
        <dbReference type="Proteomes" id="UP000825258"/>
    </source>
</evidence>
<name>A0ABM7S5L2_9FLAO</name>
<organism evidence="7 8">
    <name type="scientific">Flavobacterium okayamense</name>
    <dbReference type="NCBI Taxonomy" id="2830782"/>
    <lineage>
        <taxon>Bacteria</taxon>
        <taxon>Pseudomonadati</taxon>
        <taxon>Bacteroidota</taxon>
        <taxon>Flavobacteriia</taxon>
        <taxon>Flavobacteriales</taxon>
        <taxon>Flavobacteriaceae</taxon>
        <taxon>Flavobacterium</taxon>
    </lineage>
</organism>
<dbReference type="Gene3D" id="1.10.760.10">
    <property type="entry name" value="Cytochrome c-like domain"/>
    <property type="match status" value="1"/>
</dbReference>
<dbReference type="PROSITE" id="PS51007">
    <property type="entry name" value="CYTC"/>
    <property type="match status" value="1"/>
</dbReference>
<dbReference type="PROSITE" id="PS51257">
    <property type="entry name" value="PROKAR_LIPOPROTEIN"/>
    <property type="match status" value="1"/>
</dbReference>
<dbReference type="SUPFAM" id="SSF46626">
    <property type="entry name" value="Cytochrome c"/>
    <property type="match status" value="1"/>
</dbReference>
<feature type="chain" id="PRO_5047197870" description="Cytochrome c domain-containing protein" evidence="5">
    <location>
        <begin position="23"/>
        <end position="96"/>
    </location>
</feature>
<keyword evidence="1 4" id="KW-0349">Heme</keyword>
<protein>
    <recommendedName>
        <fullName evidence="6">Cytochrome c domain-containing protein</fullName>
    </recommendedName>
</protein>
<proteinExistence type="predicted"/>
<evidence type="ECO:0000256" key="5">
    <source>
        <dbReference type="SAM" id="SignalP"/>
    </source>
</evidence>
<dbReference type="Proteomes" id="UP000825258">
    <property type="component" value="Chromosome"/>
</dbReference>
<keyword evidence="3 4" id="KW-0408">Iron</keyword>
<dbReference type="InterPro" id="IPR009056">
    <property type="entry name" value="Cyt_c-like_dom"/>
</dbReference>
<keyword evidence="2 4" id="KW-0479">Metal-binding</keyword>
<reference evidence="7 8" key="1">
    <citation type="submission" date="2021-06" db="EMBL/GenBank/DDBJ databases">
        <title>Whole genome sequences of Flavobacterium sp. KK2020170 and assembly.</title>
        <authorList>
            <person name="Kitahara K."/>
            <person name="Miyoshi S."/>
            <person name="Uesaka K."/>
        </authorList>
    </citation>
    <scope>NUCLEOTIDE SEQUENCE [LARGE SCALE GENOMIC DNA]</scope>
    <source>
        <strain evidence="7 8">KK2020170</strain>
    </source>
</reference>
<dbReference type="EMBL" id="AP024749">
    <property type="protein sequence ID" value="BCY28764.1"/>
    <property type="molecule type" value="Genomic_DNA"/>
</dbReference>
<gene>
    <name evidence="7" type="ORF">KK2020170_16320</name>
</gene>
<evidence type="ECO:0000256" key="1">
    <source>
        <dbReference type="ARBA" id="ARBA00022617"/>
    </source>
</evidence>
<evidence type="ECO:0000313" key="7">
    <source>
        <dbReference type="EMBL" id="BCY28764.1"/>
    </source>
</evidence>
<dbReference type="RefSeq" id="WP_221257873.1">
    <property type="nucleotide sequence ID" value="NZ_AP024749.1"/>
</dbReference>
<evidence type="ECO:0000256" key="3">
    <source>
        <dbReference type="ARBA" id="ARBA00023004"/>
    </source>
</evidence>
<sequence length="96" mass="10869">MKTKLLSTIAIAALLASCSSSKKTVEATEAKQIKLTPELAEGKTLFENNCGKCHKLFSPDDFTKEEWEPIVSRMQKKAKITDEQRDLVYNYLVMNK</sequence>
<feature type="signal peptide" evidence="5">
    <location>
        <begin position="1"/>
        <end position="22"/>
    </location>
</feature>